<evidence type="ECO:0000313" key="13">
    <source>
        <dbReference type="EMBL" id="GGY97759.1"/>
    </source>
</evidence>
<dbReference type="Gene3D" id="3.55.50.30">
    <property type="match status" value="1"/>
</dbReference>
<feature type="domain" description="Secretin/TonB short N-terminal" evidence="12">
    <location>
        <begin position="40"/>
        <end position="90"/>
    </location>
</feature>
<keyword evidence="9 11" id="KW-0472">Membrane</keyword>
<comment type="similarity">
    <text evidence="11">Belongs to the TonB-dependent receptor family.</text>
</comment>
<dbReference type="SMART" id="SM00965">
    <property type="entry name" value="STN"/>
    <property type="match status" value="1"/>
</dbReference>
<keyword evidence="4" id="KW-0410">Iron transport</keyword>
<evidence type="ECO:0000256" key="8">
    <source>
        <dbReference type="ARBA" id="ARBA00023077"/>
    </source>
</evidence>
<comment type="subcellular location">
    <subcellularLocation>
        <location evidence="1">Cell outer membrane</location>
        <topology evidence="1">Multi-pass membrane protein</topology>
    </subcellularLocation>
</comment>
<reference evidence="13" key="2">
    <citation type="submission" date="2020-09" db="EMBL/GenBank/DDBJ databases">
        <authorList>
            <person name="Sun Q."/>
            <person name="Kim S."/>
        </authorList>
    </citation>
    <scope>NUCLEOTIDE SEQUENCE</scope>
    <source>
        <strain evidence="13">KCTC 32255</strain>
    </source>
</reference>
<dbReference type="RefSeq" id="WP_229813789.1">
    <property type="nucleotide sequence ID" value="NZ_BMZA01000002.1"/>
</dbReference>
<dbReference type="GO" id="GO:0009279">
    <property type="term" value="C:cell outer membrane"/>
    <property type="evidence" value="ECO:0007669"/>
    <property type="project" value="UniProtKB-SubCell"/>
</dbReference>
<protein>
    <recommendedName>
        <fullName evidence="12">Secretin/TonB short N-terminal domain-containing protein</fullName>
    </recommendedName>
</protein>
<comment type="caution">
    <text evidence="13">The sequence shown here is derived from an EMBL/GenBank/DDBJ whole genome shotgun (WGS) entry which is preliminary data.</text>
</comment>
<evidence type="ECO:0000256" key="6">
    <source>
        <dbReference type="ARBA" id="ARBA00023004"/>
    </source>
</evidence>
<dbReference type="Proteomes" id="UP000648075">
    <property type="component" value="Unassembled WGS sequence"/>
</dbReference>
<accession>A0A918UEP0</accession>
<evidence type="ECO:0000313" key="14">
    <source>
        <dbReference type="Proteomes" id="UP000648075"/>
    </source>
</evidence>
<name>A0A918UEP0_9SPHN</name>
<dbReference type="PANTHER" id="PTHR32552">
    <property type="entry name" value="FERRICHROME IRON RECEPTOR-RELATED"/>
    <property type="match status" value="1"/>
</dbReference>
<keyword evidence="3" id="KW-1134">Transmembrane beta strand</keyword>
<evidence type="ECO:0000256" key="5">
    <source>
        <dbReference type="ARBA" id="ARBA00022692"/>
    </source>
</evidence>
<sequence>MLVPGVWNSAEAREPDRAAIEVAGGDLSDALNDLARKVRVSIGTDGPLPHIRVGRVRGVMTVAEALQALLAGTGYRARLVGGTAWRIERAPAPAPIAKEPVSPAPPAPPPPTIILVTATKQPLDLRSLPASVSLVDTLRLPAGSDALVSTPEIAGKVEGLALTALGPGRNRMFLRGVADSAFGGESQSTVAVVLDDARLTYSAPDPDIRLVDMDRVEVLKGPQGSLYGTGALGGIYRMVSRKPDLDDTSLVVGGGGNLSAHGGTGYSGSVVGNLPVLSDRVALRLVGYSALEPGWIDSGTGAARRRDGNATRTTGARLLLAAELAPAWRLDIAGMAQWLNSRDSRYTYRAGSVDRPAQLAEPHDNDLLHAAATLHGEAAGIDVTASTGMTWHDVGDTYDATVGAEGFGIADPRLLQDRRRYRVWDTELRLRGRWGALSWLLGLSHLDANQSLTMAIDGVSGQETELARKRRDSHDSAAYFDLTVPLSNTIAVEGGGRFYRASIADTATASATTVSSERDRSGFTPSLALTWKPDGSKLLYLRYGAAFRQGAAGSSRASALHGDDLSSIEAGWRQEIGEGGRIEGSAWYSRWNHVQSDSLTPLGLIETVEAGDARIIGAELAITAPLGAAWTVEAGANLTDARLSRNALGFELHDARLPVVPDYTARAALTRTFAVGGWQASARLGMRYIGPARMSFDPDLDRQMGRVVESTLGLTLSDDAWTVALNGSNLLGRSANAFAYGNSLRYRSMRQYVTQSPLSASLTAAVRF</sequence>
<dbReference type="EMBL" id="BMZA01000002">
    <property type="protein sequence ID" value="GGY97759.1"/>
    <property type="molecule type" value="Genomic_DNA"/>
</dbReference>
<keyword evidence="14" id="KW-1185">Reference proteome</keyword>
<evidence type="ECO:0000256" key="4">
    <source>
        <dbReference type="ARBA" id="ARBA00022496"/>
    </source>
</evidence>
<evidence type="ECO:0000256" key="10">
    <source>
        <dbReference type="ARBA" id="ARBA00023237"/>
    </source>
</evidence>
<organism evidence="13 14">
    <name type="scientific">Novosphingobium colocasiae</name>
    <dbReference type="NCBI Taxonomy" id="1256513"/>
    <lineage>
        <taxon>Bacteria</taxon>
        <taxon>Pseudomonadati</taxon>
        <taxon>Pseudomonadota</taxon>
        <taxon>Alphaproteobacteria</taxon>
        <taxon>Sphingomonadales</taxon>
        <taxon>Sphingomonadaceae</taxon>
        <taxon>Novosphingobium</taxon>
    </lineage>
</organism>
<dbReference type="AlphaFoldDB" id="A0A918UEP0"/>
<keyword evidence="6" id="KW-0408">Iron</keyword>
<dbReference type="PANTHER" id="PTHR32552:SF81">
    <property type="entry name" value="TONB-DEPENDENT OUTER MEMBRANE RECEPTOR"/>
    <property type="match status" value="1"/>
</dbReference>
<evidence type="ECO:0000256" key="3">
    <source>
        <dbReference type="ARBA" id="ARBA00022452"/>
    </source>
</evidence>
<keyword evidence="5" id="KW-0812">Transmembrane</keyword>
<reference evidence="13" key="1">
    <citation type="journal article" date="2014" name="Int. J. Syst. Evol. Microbiol.">
        <title>Complete genome sequence of Corynebacterium casei LMG S-19264T (=DSM 44701T), isolated from a smear-ripened cheese.</title>
        <authorList>
            <consortium name="US DOE Joint Genome Institute (JGI-PGF)"/>
            <person name="Walter F."/>
            <person name="Albersmeier A."/>
            <person name="Kalinowski J."/>
            <person name="Ruckert C."/>
        </authorList>
    </citation>
    <scope>NUCLEOTIDE SEQUENCE</scope>
    <source>
        <strain evidence="13">KCTC 32255</strain>
    </source>
</reference>
<proteinExistence type="inferred from homology"/>
<evidence type="ECO:0000256" key="9">
    <source>
        <dbReference type="ARBA" id="ARBA00023136"/>
    </source>
</evidence>
<keyword evidence="2" id="KW-0813">Transport</keyword>
<dbReference type="InterPro" id="IPR012910">
    <property type="entry name" value="Plug_dom"/>
</dbReference>
<keyword evidence="8 11" id="KW-0798">TonB box</keyword>
<evidence type="ECO:0000259" key="12">
    <source>
        <dbReference type="SMART" id="SM00965"/>
    </source>
</evidence>
<dbReference type="InterPro" id="IPR000531">
    <property type="entry name" value="Beta-barrel_TonB"/>
</dbReference>
<evidence type="ECO:0000256" key="11">
    <source>
        <dbReference type="RuleBase" id="RU003357"/>
    </source>
</evidence>
<evidence type="ECO:0000256" key="7">
    <source>
        <dbReference type="ARBA" id="ARBA00023065"/>
    </source>
</evidence>
<evidence type="ECO:0000256" key="1">
    <source>
        <dbReference type="ARBA" id="ARBA00004571"/>
    </source>
</evidence>
<keyword evidence="10" id="KW-0998">Cell outer membrane</keyword>
<dbReference type="InterPro" id="IPR011662">
    <property type="entry name" value="Secretin/TonB_short_N"/>
</dbReference>
<dbReference type="InterPro" id="IPR039426">
    <property type="entry name" value="TonB-dep_rcpt-like"/>
</dbReference>
<dbReference type="InterPro" id="IPR036942">
    <property type="entry name" value="Beta-barrel_TonB_sf"/>
</dbReference>
<dbReference type="Pfam" id="PF07715">
    <property type="entry name" value="Plug"/>
    <property type="match status" value="1"/>
</dbReference>
<gene>
    <name evidence="13" type="ORF">GCM10011614_11060</name>
</gene>
<dbReference type="Gene3D" id="2.40.170.20">
    <property type="entry name" value="TonB-dependent receptor, beta-barrel domain"/>
    <property type="match status" value="1"/>
</dbReference>
<evidence type="ECO:0000256" key="2">
    <source>
        <dbReference type="ARBA" id="ARBA00022448"/>
    </source>
</evidence>
<dbReference type="Pfam" id="PF00593">
    <property type="entry name" value="TonB_dep_Rec_b-barrel"/>
    <property type="match status" value="1"/>
</dbReference>
<keyword evidence="7" id="KW-0406">Ion transport</keyword>
<dbReference type="GO" id="GO:0006826">
    <property type="term" value="P:iron ion transport"/>
    <property type="evidence" value="ECO:0007669"/>
    <property type="project" value="UniProtKB-KW"/>
</dbReference>
<dbReference type="SUPFAM" id="SSF56935">
    <property type="entry name" value="Porins"/>
    <property type="match status" value="1"/>
</dbReference>